<accession>A0ABW5LMP6</accession>
<keyword evidence="2" id="KW-1185">Reference proteome</keyword>
<evidence type="ECO:0000313" key="2">
    <source>
        <dbReference type="Proteomes" id="UP001597508"/>
    </source>
</evidence>
<name>A0ABW5LMP6_9FLAO</name>
<comment type="caution">
    <text evidence="1">The sequence shown here is derived from an EMBL/GenBank/DDBJ whole genome shotgun (WGS) entry which is preliminary data.</text>
</comment>
<dbReference type="EMBL" id="JBHULH010000001">
    <property type="protein sequence ID" value="MFD2566090.1"/>
    <property type="molecule type" value="Genomic_DNA"/>
</dbReference>
<dbReference type="Proteomes" id="UP001597508">
    <property type="component" value="Unassembled WGS sequence"/>
</dbReference>
<evidence type="ECO:0000313" key="1">
    <source>
        <dbReference type="EMBL" id="MFD2566090.1"/>
    </source>
</evidence>
<reference evidence="2" key="1">
    <citation type="journal article" date="2019" name="Int. J. Syst. Evol. Microbiol.">
        <title>The Global Catalogue of Microorganisms (GCM) 10K type strain sequencing project: providing services to taxonomists for standard genome sequencing and annotation.</title>
        <authorList>
            <consortium name="The Broad Institute Genomics Platform"/>
            <consortium name="The Broad Institute Genome Sequencing Center for Infectious Disease"/>
            <person name="Wu L."/>
            <person name="Ma J."/>
        </authorList>
    </citation>
    <scope>NUCLEOTIDE SEQUENCE [LARGE SCALE GENOMIC DNA]</scope>
    <source>
        <strain evidence="2">KCTC 52127</strain>
    </source>
</reference>
<gene>
    <name evidence="1" type="ORF">ACFSRZ_01825</name>
</gene>
<sequence>MSNKQNPIPDFEKLGRKVVSDAVRYSSVHALNFFKDSFQKQGWTDTSYQAWDKRKNDTRTGGALLVQTGNLRDSLQILSRSKLTLVFGTNAPYSQVHNEGGTLTIPITPKSRKFFWFMFKSTGQSYWKWMALTKKDRMIIKMPKRQYIGHSETLMRELNTWWVSHIEREFKKHINNI</sequence>
<organism evidence="1 2">
    <name type="scientific">Pseudotenacibaculum haliotis</name>
    <dbReference type="NCBI Taxonomy" id="1862138"/>
    <lineage>
        <taxon>Bacteria</taxon>
        <taxon>Pseudomonadati</taxon>
        <taxon>Bacteroidota</taxon>
        <taxon>Flavobacteriia</taxon>
        <taxon>Flavobacteriales</taxon>
        <taxon>Flavobacteriaceae</taxon>
        <taxon>Pseudotenacibaculum</taxon>
    </lineage>
</organism>
<dbReference type="RefSeq" id="WP_379664812.1">
    <property type="nucleotide sequence ID" value="NZ_JBHULH010000001.1"/>
</dbReference>
<dbReference type="InterPro" id="IPR006522">
    <property type="entry name" value="Phage_virion_morphogenesis"/>
</dbReference>
<protein>
    <submittedName>
        <fullName evidence="1">Phage virion morphogenesis protein</fullName>
    </submittedName>
</protein>
<dbReference type="Pfam" id="PF05069">
    <property type="entry name" value="Phage_tail_S"/>
    <property type="match status" value="1"/>
</dbReference>
<proteinExistence type="predicted"/>